<dbReference type="EMBL" id="CP031598">
    <property type="protein sequence ID" value="QEW26582.1"/>
    <property type="molecule type" value="Genomic_DNA"/>
</dbReference>
<dbReference type="PIRSF" id="PIRSF033239">
    <property type="entry name" value="ExoD"/>
    <property type="match status" value="1"/>
</dbReference>
<feature type="transmembrane region" description="Helical" evidence="1">
    <location>
        <begin position="53"/>
        <end position="82"/>
    </location>
</feature>
<evidence type="ECO:0000313" key="5">
    <source>
        <dbReference type="Proteomes" id="UP000325785"/>
    </source>
</evidence>
<organism evidence="2 4">
    <name type="scientific">Roseovarius indicus</name>
    <dbReference type="NCBI Taxonomy" id="540747"/>
    <lineage>
        <taxon>Bacteria</taxon>
        <taxon>Pseudomonadati</taxon>
        <taxon>Pseudomonadota</taxon>
        <taxon>Alphaproteobacteria</taxon>
        <taxon>Rhodobacterales</taxon>
        <taxon>Roseobacteraceae</taxon>
        <taxon>Roseovarius</taxon>
    </lineage>
</organism>
<name>A0A0T5P7W1_9RHOB</name>
<dbReference type="KEGG" id="rid:RIdsm_02382"/>
<dbReference type="Pfam" id="PF06055">
    <property type="entry name" value="ExoD"/>
    <property type="match status" value="1"/>
</dbReference>
<sequence>MNAHTAALSDATDTGPDTVVTIVDTLDDMATDRTSIPFGDVVETIGAQGFGPLLLGLAALLVLPFGMIPGVGGAIGLIMAVIGIQIMRGRRGVWLPGFIRRRRMPARHLRRACSFLRPRMQWLSHRLRPRATPLAEGSVSLRIIALLLILLGLSMTVLGAIPILPPLMGIPVLFFALGLTTRDGAAVALGYLLLLPAIYVATTM</sequence>
<accession>A0A0T5P7W1</accession>
<evidence type="ECO:0000313" key="4">
    <source>
        <dbReference type="Proteomes" id="UP000051401"/>
    </source>
</evidence>
<gene>
    <name evidence="3" type="ORF">RIdsm_02382</name>
    <name evidence="2" type="ORF">XM52_12960</name>
</gene>
<dbReference type="EMBL" id="LAXI01000007">
    <property type="protein sequence ID" value="KRS17401.1"/>
    <property type="molecule type" value="Genomic_DNA"/>
</dbReference>
<feature type="transmembrane region" description="Helical" evidence="1">
    <location>
        <begin position="143"/>
        <end position="164"/>
    </location>
</feature>
<keyword evidence="1" id="KW-0472">Membrane</keyword>
<evidence type="ECO:0000256" key="1">
    <source>
        <dbReference type="SAM" id="Phobius"/>
    </source>
</evidence>
<dbReference type="Proteomes" id="UP000325785">
    <property type="component" value="Chromosome"/>
</dbReference>
<protein>
    <submittedName>
        <fullName evidence="3">Exopolysaccharide synthesis, ExoD</fullName>
    </submittedName>
</protein>
<dbReference type="STRING" id="540747.SAMN04488031_101960"/>
<evidence type="ECO:0000313" key="3">
    <source>
        <dbReference type="EMBL" id="QEW26582.1"/>
    </source>
</evidence>
<keyword evidence="4" id="KW-1185">Reference proteome</keyword>
<evidence type="ECO:0000313" key="2">
    <source>
        <dbReference type="EMBL" id="KRS17401.1"/>
    </source>
</evidence>
<dbReference type="PANTHER" id="PTHR41795:SF1">
    <property type="entry name" value="EXOPOLYSACCHARIDE SYNTHESIS PROTEIN"/>
    <property type="match status" value="1"/>
</dbReference>
<dbReference type="AlphaFoldDB" id="A0A0T5P7W1"/>
<feature type="transmembrane region" description="Helical" evidence="1">
    <location>
        <begin position="184"/>
        <end position="202"/>
    </location>
</feature>
<dbReference type="PANTHER" id="PTHR41795">
    <property type="entry name" value="EXOPOLYSACCHARIDE SYNTHESIS PROTEIN"/>
    <property type="match status" value="1"/>
</dbReference>
<reference evidence="3 5" key="2">
    <citation type="submission" date="2018-08" db="EMBL/GenBank/DDBJ databases">
        <title>Genetic Globetrotter - A new plasmid hitch-hiking vast phylogenetic and geographic distances.</title>
        <authorList>
            <person name="Vollmers J."/>
            <person name="Petersen J."/>
        </authorList>
    </citation>
    <scope>NUCLEOTIDE SEQUENCE [LARGE SCALE GENOMIC DNA]</scope>
    <source>
        <strain evidence="3 5">DSM 26383</strain>
    </source>
</reference>
<dbReference type="RefSeq" id="WP_057816567.1">
    <property type="nucleotide sequence ID" value="NZ_CP031598.1"/>
</dbReference>
<dbReference type="PATRIC" id="fig|540747.5.peg.5627"/>
<keyword evidence="1" id="KW-1133">Transmembrane helix</keyword>
<dbReference type="InterPro" id="IPR010331">
    <property type="entry name" value="ExoD"/>
</dbReference>
<proteinExistence type="predicted"/>
<reference evidence="2 4" key="1">
    <citation type="submission" date="2015-04" db="EMBL/GenBank/DDBJ databases">
        <title>The draft genome sequence of Roseovarius indicus B108T.</title>
        <authorList>
            <person name="Li G."/>
            <person name="Lai Q."/>
            <person name="Shao Z."/>
            <person name="Yan P."/>
        </authorList>
    </citation>
    <scope>NUCLEOTIDE SEQUENCE [LARGE SCALE GENOMIC DNA]</scope>
    <source>
        <strain evidence="2 4">B108</strain>
    </source>
</reference>
<dbReference type="OrthoDB" id="7949130at2"/>
<dbReference type="Proteomes" id="UP000051401">
    <property type="component" value="Unassembled WGS sequence"/>
</dbReference>
<keyword evidence="1" id="KW-0812">Transmembrane</keyword>